<comment type="subcellular location">
    <subcellularLocation>
        <location evidence="1">Membrane</location>
        <topology evidence="1">Multi-pass membrane protein</topology>
    </subcellularLocation>
</comment>
<feature type="transmembrane region" description="Helical" evidence="7">
    <location>
        <begin position="243"/>
        <end position="263"/>
    </location>
</feature>
<comment type="similarity">
    <text evidence="5">Belongs to the SAT4 family.</text>
</comment>
<sequence>MVKMAIENYGPLLDGVMWTQVFIAFAFITARMYTRRFIIHSVGWDDIIMVINLITFVGYVICISVGVSYGVGRKYATVPAADYSKAIMWEAIGQGICIMGIAASKGSVAIFLLRIVIRKWHVALLWFCIVSTTLLCAITTILLFVQCRPTAFLWDRTIVGGVCWLNFTAVGLTMGAWSAAMDFVLAILPWHIIMGLNMKRKEKLTVAFGLSLGILAGVCSVVRTYELQTLSSLDEYVYDTVPMLLWSSTEVLATIVCACIPVLRPLYVKIVYGSRGDSSGGRSYPLNEYDRKGGGGGGGSSGFSTRGTKGTKGSKGHSATGESQIYLGPGESALRTTVRYGSTAEAGGSEESILRSAKTNSVVLPIQTFDDVCGIKRTDEIRVTSIEKNSIGNVMA</sequence>
<keyword evidence="10" id="KW-1185">Reference proteome</keyword>
<feature type="transmembrane region" description="Helical" evidence="7">
    <location>
        <begin position="46"/>
        <end position="71"/>
    </location>
</feature>
<evidence type="ECO:0000313" key="10">
    <source>
        <dbReference type="Proteomes" id="UP000700596"/>
    </source>
</evidence>
<feature type="transmembrane region" description="Helical" evidence="7">
    <location>
        <begin position="91"/>
        <end position="117"/>
    </location>
</feature>
<feature type="region of interest" description="Disordered" evidence="6">
    <location>
        <begin position="276"/>
        <end position="326"/>
    </location>
</feature>
<dbReference type="Pfam" id="PF20684">
    <property type="entry name" value="Fung_rhodopsin"/>
    <property type="match status" value="1"/>
</dbReference>
<evidence type="ECO:0000256" key="6">
    <source>
        <dbReference type="SAM" id="MobiDB-lite"/>
    </source>
</evidence>
<dbReference type="EMBL" id="JAGMWT010000038">
    <property type="protein sequence ID" value="KAH7108668.1"/>
    <property type="molecule type" value="Genomic_DNA"/>
</dbReference>
<reference evidence="9" key="1">
    <citation type="journal article" date="2021" name="Nat. Commun.">
        <title>Genetic determinants of endophytism in the Arabidopsis root mycobiome.</title>
        <authorList>
            <person name="Mesny F."/>
            <person name="Miyauchi S."/>
            <person name="Thiergart T."/>
            <person name="Pickel B."/>
            <person name="Atanasova L."/>
            <person name="Karlsson M."/>
            <person name="Huettel B."/>
            <person name="Barry K.W."/>
            <person name="Haridas S."/>
            <person name="Chen C."/>
            <person name="Bauer D."/>
            <person name="Andreopoulos W."/>
            <person name="Pangilinan J."/>
            <person name="LaButti K."/>
            <person name="Riley R."/>
            <person name="Lipzen A."/>
            <person name="Clum A."/>
            <person name="Drula E."/>
            <person name="Henrissat B."/>
            <person name="Kohler A."/>
            <person name="Grigoriev I.V."/>
            <person name="Martin F.M."/>
            <person name="Hacquard S."/>
        </authorList>
    </citation>
    <scope>NUCLEOTIDE SEQUENCE</scope>
    <source>
        <strain evidence="9">MPI-CAGE-CH-0243</strain>
    </source>
</reference>
<comment type="caution">
    <text evidence="9">The sequence shown here is derived from an EMBL/GenBank/DDBJ whole genome shotgun (WGS) entry which is preliminary data.</text>
</comment>
<gene>
    <name evidence="9" type="ORF">B0J11DRAFT_242407</name>
</gene>
<evidence type="ECO:0000313" key="9">
    <source>
        <dbReference type="EMBL" id="KAH7108668.1"/>
    </source>
</evidence>
<dbReference type="AlphaFoldDB" id="A0A9P9CX85"/>
<evidence type="ECO:0000256" key="2">
    <source>
        <dbReference type="ARBA" id="ARBA00022692"/>
    </source>
</evidence>
<keyword evidence="4 7" id="KW-0472">Membrane</keyword>
<dbReference type="PANTHER" id="PTHR33048">
    <property type="entry name" value="PTH11-LIKE INTEGRAL MEMBRANE PROTEIN (AFU_ORTHOLOGUE AFUA_5G11245)"/>
    <property type="match status" value="1"/>
</dbReference>
<proteinExistence type="inferred from homology"/>
<evidence type="ECO:0000259" key="8">
    <source>
        <dbReference type="Pfam" id="PF20684"/>
    </source>
</evidence>
<evidence type="ECO:0000256" key="3">
    <source>
        <dbReference type="ARBA" id="ARBA00022989"/>
    </source>
</evidence>
<feature type="transmembrane region" description="Helical" evidence="7">
    <location>
        <begin position="15"/>
        <end position="34"/>
    </location>
</feature>
<feature type="domain" description="Rhodopsin" evidence="8">
    <location>
        <begin position="30"/>
        <end position="268"/>
    </location>
</feature>
<dbReference type="InterPro" id="IPR049326">
    <property type="entry name" value="Rhodopsin_dom_fungi"/>
</dbReference>
<feature type="transmembrane region" description="Helical" evidence="7">
    <location>
        <begin position="165"/>
        <end position="192"/>
    </location>
</feature>
<feature type="transmembrane region" description="Helical" evidence="7">
    <location>
        <begin position="124"/>
        <end position="145"/>
    </location>
</feature>
<keyword evidence="3 7" id="KW-1133">Transmembrane helix</keyword>
<protein>
    <recommendedName>
        <fullName evidence="8">Rhodopsin domain-containing protein</fullName>
    </recommendedName>
</protein>
<organism evidence="9 10">
    <name type="scientific">Dendryphion nanum</name>
    <dbReference type="NCBI Taxonomy" id="256645"/>
    <lineage>
        <taxon>Eukaryota</taxon>
        <taxon>Fungi</taxon>
        <taxon>Dikarya</taxon>
        <taxon>Ascomycota</taxon>
        <taxon>Pezizomycotina</taxon>
        <taxon>Dothideomycetes</taxon>
        <taxon>Pleosporomycetidae</taxon>
        <taxon>Pleosporales</taxon>
        <taxon>Torulaceae</taxon>
        <taxon>Dendryphion</taxon>
    </lineage>
</organism>
<evidence type="ECO:0000256" key="7">
    <source>
        <dbReference type="SAM" id="Phobius"/>
    </source>
</evidence>
<dbReference type="Proteomes" id="UP000700596">
    <property type="component" value="Unassembled WGS sequence"/>
</dbReference>
<evidence type="ECO:0000256" key="1">
    <source>
        <dbReference type="ARBA" id="ARBA00004141"/>
    </source>
</evidence>
<dbReference type="GO" id="GO:0016020">
    <property type="term" value="C:membrane"/>
    <property type="evidence" value="ECO:0007669"/>
    <property type="project" value="UniProtKB-SubCell"/>
</dbReference>
<evidence type="ECO:0000256" key="4">
    <source>
        <dbReference type="ARBA" id="ARBA00023136"/>
    </source>
</evidence>
<dbReference type="InterPro" id="IPR052337">
    <property type="entry name" value="SAT4-like"/>
</dbReference>
<keyword evidence="2 7" id="KW-0812">Transmembrane</keyword>
<feature type="transmembrane region" description="Helical" evidence="7">
    <location>
        <begin position="204"/>
        <end position="223"/>
    </location>
</feature>
<dbReference type="PANTHER" id="PTHR33048:SF93">
    <property type="entry name" value="INTEGRAL MEMBRANE PROTEIN"/>
    <property type="match status" value="1"/>
</dbReference>
<name>A0A9P9CX85_9PLEO</name>
<dbReference type="OrthoDB" id="5417844at2759"/>
<accession>A0A9P9CX85</accession>
<evidence type="ECO:0000256" key="5">
    <source>
        <dbReference type="ARBA" id="ARBA00038359"/>
    </source>
</evidence>